<evidence type="ECO:0000313" key="3">
    <source>
        <dbReference type="Proteomes" id="UP000005850"/>
    </source>
</evidence>
<evidence type="ECO:0000259" key="1">
    <source>
        <dbReference type="Pfam" id="PF05036"/>
    </source>
</evidence>
<proteinExistence type="predicted"/>
<reference evidence="2 3" key="1">
    <citation type="journal article" date="2011" name="J. Bacteriol.">
        <title>Genome sequence of Brevibacillus laterosporus LMG 15441, a pathogen of invertebrates.</title>
        <authorList>
            <person name="Djukic M."/>
            <person name="Poehlein A."/>
            <person name="Thurmer A."/>
            <person name="Daniel R."/>
        </authorList>
    </citation>
    <scope>NUCLEOTIDE SEQUENCE [LARGE SCALE GENOMIC DNA]</scope>
    <source>
        <strain evidence="2 3">LMG 15441</strain>
    </source>
</reference>
<name>A0A075QZM0_BRELA</name>
<dbReference type="GeneID" id="61080166"/>
<dbReference type="Pfam" id="PF05036">
    <property type="entry name" value="SPOR"/>
    <property type="match status" value="1"/>
</dbReference>
<dbReference type="STRING" id="1042163.BRLA_c014690"/>
<dbReference type="HOGENOM" id="CLU_2663892_0_0_9"/>
<sequence length="70" mass="8253">MWVKWVSIHQSYGLPRAAEDYRQRLKLAHIRSRITSKKSGATFIYNLQVPIGEKDRALQVLHTMKKEMQL</sequence>
<gene>
    <name evidence="2" type="ORF">BRLA_c014690</name>
</gene>
<evidence type="ECO:0000313" key="2">
    <source>
        <dbReference type="EMBL" id="AIG25797.1"/>
    </source>
</evidence>
<dbReference type="InterPro" id="IPR007730">
    <property type="entry name" value="SPOR-like_dom"/>
</dbReference>
<accession>A0A075QZM0</accession>
<dbReference type="KEGG" id="blr:BRLA_c014690"/>
<dbReference type="AlphaFoldDB" id="A0A075QZM0"/>
<dbReference type="RefSeq" id="WP_003338143.1">
    <property type="nucleotide sequence ID" value="NZ_CP007806.1"/>
</dbReference>
<dbReference type="GO" id="GO:0042834">
    <property type="term" value="F:peptidoglycan binding"/>
    <property type="evidence" value="ECO:0007669"/>
    <property type="project" value="InterPro"/>
</dbReference>
<feature type="domain" description="SPOR" evidence="1">
    <location>
        <begin position="11"/>
        <end position="65"/>
    </location>
</feature>
<protein>
    <recommendedName>
        <fullName evidence="1">SPOR domain-containing protein</fullName>
    </recommendedName>
</protein>
<dbReference type="EMBL" id="CP007806">
    <property type="protein sequence ID" value="AIG25797.1"/>
    <property type="molecule type" value="Genomic_DNA"/>
</dbReference>
<keyword evidence="3" id="KW-1185">Reference proteome</keyword>
<organism evidence="2 3">
    <name type="scientific">Brevibacillus laterosporus LMG 15441</name>
    <dbReference type="NCBI Taxonomy" id="1042163"/>
    <lineage>
        <taxon>Bacteria</taxon>
        <taxon>Bacillati</taxon>
        <taxon>Bacillota</taxon>
        <taxon>Bacilli</taxon>
        <taxon>Bacillales</taxon>
        <taxon>Paenibacillaceae</taxon>
        <taxon>Brevibacillus</taxon>
    </lineage>
</organism>
<dbReference type="Proteomes" id="UP000005850">
    <property type="component" value="Chromosome"/>
</dbReference>